<evidence type="ECO:0000313" key="1">
    <source>
        <dbReference type="EMBL" id="EJW91185.1"/>
    </source>
</evidence>
<comment type="caution">
    <text evidence="1">The sequence shown here is derived from an EMBL/GenBank/DDBJ whole genome shotgun (WGS) entry which is preliminary data.</text>
</comment>
<dbReference type="EMBL" id="AMCI01008351">
    <property type="protein sequence ID" value="EJW91185.1"/>
    <property type="molecule type" value="Genomic_DNA"/>
</dbReference>
<name>J9BUE4_9ZZZZ</name>
<dbReference type="AlphaFoldDB" id="J9BUE4"/>
<sequence>LKLNHRTGKSWFGNTKEVIEMLSKTNS</sequence>
<accession>J9BUE4</accession>
<feature type="non-terminal residue" evidence="1">
    <location>
        <position position="1"/>
    </location>
</feature>
<gene>
    <name evidence="1" type="ORF">EVA_20709</name>
</gene>
<reference evidence="1" key="1">
    <citation type="journal article" date="2012" name="PLoS ONE">
        <title>Gene sets for utilization of primary and secondary nutrition supplies in the distal gut of endangered iberian lynx.</title>
        <authorList>
            <person name="Alcaide M."/>
            <person name="Messina E."/>
            <person name="Richter M."/>
            <person name="Bargiela R."/>
            <person name="Peplies J."/>
            <person name="Huws S.A."/>
            <person name="Newbold C.J."/>
            <person name="Golyshin P.N."/>
            <person name="Simon M.A."/>
            <person name="Lopez G."/>
            <person name="Yakimov M.M."/>
            <person name="Ferrer M."/>
        </authorList>
    </citation>
    <scope>NUCLEOTIDE SEQUENCE</scope>
</reference>
<proteinExistence type="predicted"/>
<protein>
    <submittedName>
        <fullName evidence="1">Uncharacterized protein</fullName>
    </submittedName>
</protein>
<organism evidence="1">
    <name type="scientific">gut metagenome</name>
    <dbReference type="NCBI Taxonomy" id="749906"/>
    <lineage>
        <taxon>unclassified sequences</taxon>
        <taxon>metagenomes</taxon>
        <taxon>organismal metagenomes</taxon>
    </lineage>
</organism>